<dbReference type="SUPFAM" id="SSF54593">
    <property type="entry name" value="Glyoxalase/Bleomycin resistance protein/Dihydroxybiphenyl dioxygenase"/>
    <property type="match status" value="1"/>
</dbReference>
<organism evidence="2 3">
    <name type="scientific">Crateriforma conspicua</name>
    <dbReference type="NCBI Taxonomy" id="2527996"/>
    <lineage>
        <taxon>Bacteria</taxon>
        <taxon>Pseudomonadati</taxon>
        <taxon>Planctomycetota</taxon>
        <taxon>Planctomycetia</taxon>
        <taxon>Planctomycetales</taxon>
        <taxon>Planctomycetaceae</taxon>
        <taxon>Crateriforma</taxon>
    </lineage>
</organism>
<dbReference type="InterPro" id="IPR028973">
    <property type="entry name" value="PhnB-like"/>
</dbReference>
<dbReference type="PANTHER" id="PTHR33990">
    <property type="entry name" value="PROTEIN YJDN-RELATED"/>
    <property type="match status" value="1"/>
</dbReference>
<name>A0A5C5Y4L9_9PLAN</name>
<proteinExistence type="predicted"/>
<dbReference type="EMBL" id="SJPL01000001">
    <property type="protein sequence ID" value="TWT68332.1"/>
    <property type="molecule type" value="Genomic_DNA"/>
</dbReference>
<dbReference type="PANTHER" id="PTHR33990:SF1">
    <property type="entry name" value="PROTEIN YJDN"/>
    <property type="match status" value="1"/>
</dbReference>
<dbReference type="Pfam" id="PF06983">
    <property type="entry name" value="3-dmu-9_3-mt"/>
    <property type="match status" value="1"/>
</dbReference>
<evidence type="ECO:0000313" key="3">
    <source>
        <dbReference type="Proteomes" id="UP000317238"/>
    </source>
</evidence>
<feature type="domain" description="PhnB-like" evidence="1">
    <location>
        <begin position="6"/>
        <end position="140"/>
    </location>
</feature>
<evidence type="ECO:0000259" key="1">
    <source>
        <dbReference type="Pfam" id="PF06983"/>
    </source>
</evidence>
<comment type="caution">
    <text evidence="2">The sequence shown here is derived from an EMBL/GenBank/DDBJ whole genome shotgun (WGS) entry which is preliminary data.</text>
</comment>
<evidence type="ECO:0000313" key="2">
    <source>
        <dbReference type="EMBL" id="TWT68332.1"/>
    </source>
</evidence>
<dbReference type="RefSeq" id="WP_146438261.1">
    <property type="nucleotide sequence ID" value="NZ_SJPL01000001.1"/>
</dbReference>
<dbReference type="Gene3D" id="3.10.180.10">
    <property type="entry name" value="2,3-Dihydroxybiphenyl 1,2-Dioxygenase, domain 1"/>
    <property type="match status" value="1"/>
</dbReference>
<gene>
    <name evidence="2" type="ORF">Pan14r_05760</name>
</gene>
<dbReference type="InterPro" id="IPR029068">
    <property type="entry name" value="Glyas_Bleomycin-R_OHBP_Dase"/>
</dbReference>
<protein>
    <recommendedName>
        <fullName evidence="1">PhnB-like domain-containing protein</fullName>
    </recommendedName>
</protein>
<accession>A0A5C5Y4L9</accession>
<reference evidence="2 3" key="1">
    <citation type="submission" date="2019-02" db="EMBL/GenBank/DDBJ databases">
        <title>Deep-cultivation of Planctomycetes and their phenomic and genomic characterization uncovers novel biology.</title>
        <authorList>
            <person name="Wiegand S."/>
            <person name="Jogler M."/>
            <person name="Boedeker C."/>
            <person name="Pinto D."/>
            <person name="Vollmers J."/>
            <person name="Rivas-Marin E."/>
            <person name="Kohn T."/>
            <person name="Peeters S.H."/>
            <person name="Heuer A."/>
            <person name="Rast P."/>
            <person name="Oberbeckmann S."/>
            <person name="Bunk B."/>
            <person name="Jeske O."/>
            <person name="Meyerdierks A."/>
            <person name="Storesund J.E."/>
            <person name="Kallscheuer N."/>
            <person name="Luecker S."/>
            <person name="Lage O.M."/>
            <person name="Pohl T."/>
            <person name="Merkel B.J."/>
            <person name="Hornburger P."/>
            <person name="Mueller R.-W."/>
            <person name="Bruemmer F."/>
            <person name="Labrenz M."/>
            <person name="Spormann A.M."/>
            <person name="Op Den Camp H."/>
            <person name="Overmann J."/>
            <person name="Amann R."/>
            <person name="Jetten M.S.M."/>
            <person name="Mascher T."/>
            <person name="Medema M.H."/>
            <person name="Devos D.P."/>
            <person name="Kaster A.-K."/>
            <person name="Ovreas L."/>
            <person name="Rohde M."/>
            <person name="Galperin M.Y."/>
            <person name="Jogler C."/>
        </authorList>
    </citation>
    <scope>NUCLEOTIDE SEQUENCE [LARGE SCALE GENOMIC DNA]</scope>
    <source>
        <strain evidence="2 3">Pan14r</strain>
    </source>
</reference>
<dbReference type="OrthoDB" id="9806473at2"/>
<dbReference type="Proteomes" id="UP000317238">
    <property type="component" value="Unassembled WGS sequence"/>
</dbReference>
<keyword evidence="3" id="KW-1185">Reference proteome</keyword>
<dbReference type="AlphaFoldDB" id="A0A5C5Y4L9"/>
<sequence>MTVTPEVSTYLFFDGNCEEALRFYQSRLDAEIVFVIRFKDNPEPDPDCPIPEGFDDKIMHATIRIGNTIVMASDGASMAEDASVGMNGFRLVYTAEDPERIRHVFDHLADGGNPEMPQVKTFWSRSYGMVTDRFGVAWMVMCVDPEQNRTQVD</sequence>
<dbReference type="CDD" id="cd06588">
    <property type="entry name" value="PhnB_like"/>
    <property type="match status" value="1"/>
</dbReference>